<feature type="domain" description="CAAX prenyl protease 2/Lysostaphin resistance protein A-like" evidence="2">
    <location>
        <begin position="111"/>
        <end position="204"/>
    </location>
</feature>
<keyword evidence="1" id="KW-0812">Transmembrane</keyword>
<name>A0A5C6FRL1_9PLAN</name>
<reference evidence="3 4" key="1">
    <citation type="submission" date="2019-02" db="EMBL/GenBank/DDBJ databases">
        <title>Deep-cultivation of Planctomycetes and their phenomic and genomic characterization uncovers novel biology.</title>
        <authorList>
            <person name="Wiegand S."/>
            <person name="Jogler M."/>
            <person name="Boedeker C."/>
            <person name="Pinto D."/>
            <person name="Vollmers J."/>
            <person name="Rivas-Marin E."/>
            <person name="Kohn T."/>
            <person name="Peeters S.H."/>
            <person name="Heuer A."/>
            <person name="Rast P."/>
            <person name="Oberbeckmann S."/>
            <person name="Bunk B."/>
            <person name="Jeske O."/>
            <person name="Meyerdierks A."/>
            <person name="Storesund J.E."/>
            <person name="Kallscheuer N."/>
            <person name="Luecker S."/>
            <person name="Lage O.M."/>
            <person name="Pohl T."/>
            <person name="Merkel B.J."/>
            <person name="Hornburger P."/>
            <person name="Mueller R.-W."/>
            <person name="Bruemmer F."/>
            <person name="Labrenz M."/>
            <person name="Spormann A.M."/>
            <person name="Op Den Camp H."/>
            <person name="Overmann J."/>
            <person name="Amann R."/>
            <person name="Jetten M.S.M."/>
            <person name="Mascher T."/>
            <person name="Medema M.H."/>
            <person name="Devos D.P."/>
            <person name="Kaster A.-K."/>
            <person name="Ovreas L."/>
            <person name="Rohde M."/>
            <person name="Galperin M.Y."/>
            <person name="Jogler C."/>
        </authorList>
    </citation>
    <scope>NUCLEOTIDE SEQUENCE [LARGE SCALE GENOMIC DNA]</scope>
    <source>
        <strain evidence="3 4">V7</strain>
    </source>
</reference>
<keyword evidence="3" id="KW-0645">Protease</keyword>
<keyword evidence="1" id="KW-0472">Membrane</keyword>
<dbReference type="PANTHER" id="PTHR43592">
    <property type="entry name" value="CAAX AMINO TERMINAL PROTEASE"/>
    <property type="match status" value="1"/>
</dbReference>
<dbReference type="PANTHER" id="PTHR43592:SF15">
    <property type="entry name" value="CAAX AMINO TERMINAL PROTEASE FAMILY PROTEIN"/>
    <property type="match status" value="1"/>
</dbReference>
<dbReference type="AlphaFoldDB" id="A0A5C6FRL1"/>
<evidence type="ECO:0000259" key="2">
    <source>
        <dbReference type="Pfam" id="PF02517"/>
    </source>
</evidence>
<protein>
    <submittedName>
        <fullName evidence="3">CAAX amino terminal protease self-immunity</fullName>
    </submittedName>
</protein>
<comment type="caution">
    <text evidence="3">The sequence shown here is derived from an EMBL/GenBank/DDBJ whole genome shotgun (WGS) entry which is preliminary data.</text>
</comment>
<sequence length="225" mass="24292">MDDSEDEAPQTADDVFRTAVIFESALGLLALFLGWLLGPDPRALVPKIDLSVFQWDVWSPVVLGIGYGMAAAIPMLLGIAILRRLPLESVRELERLSDDGMLRLLLQLGPLELILISLCAGVGEELLFRGWLMQWLSENPSGVSGPLEIGIGLVGSSIAFGLVHPITRLYVVVASVIGLYLGVLLLLSGNLLIPIAAHATYDAVQLMMTAWQKSSDSVDLDESDD</sequence>
<evidence type="ECO:0000313" key="3">
    <source>
        <dbReference type="EMBL" id="TWU63113.1"/>
    </source>
</evidence>
<dbReference type="EMBL" id="SJPZ01000002">
    <property type="protein sequence ID" value="TWU63113.1"/>
    <property type="molecule type" value="Genomic_DNA"/>
</dbReference>
<organism evidence="3 4">
    <name type="scientific">Crateriforma conspicua</name>
    <dbReference type="NCBI Taxonomy" id="2527996"/>
    <lineage>
        <taxon>Bacteria</taxon>
        <taxon>Pseudomonadati</taxon>
        <taxon>Planctomycetota</taxon>
        <taxon>Planctomycetia</taxon>
        <taxon>Planctomycetales</taxon>
        <taxon>Planctomycetaceae</taxon>
        <taxon>Crateriforma</taxon>
    </lineage>
</organism>
<feature type="transmembrane region" description="Helical" evidence="1">
    <location>
        <begin position="57"/>
        <end position="82"/>
    </location>
</feature>
<gene>
    <name evidence="3" type="ORF">V7x_48510</name>
</gene>
<feature type="transmembrane region" description="Helical" evidence="1">
    <location>
        <begin position="102"/>
        <end position="123"/>
    </location>
</feature>
<dbReference type="InterPro" id="IPR003675">
    <property type="entry name" value="Rce1/LyrA-like_dom"/>
</dbReference>
<evidence type="ECO:0000256" key="1">
    <source>
        <dbReference type="SAM" id="Phobius"/>
    </source>
</evidence>
<feature type="transmembrane region" description="Helical" evidence="1">
    <location>
        <begin position="170"/>
        <end position="197"/>
    </location>
</feature>
<dbReference type="Pfam" id="PF02517">
    <property type="entry name" value="Rce1-like"/>
    <property type="match status" value="1"/>
</dbReference>
<dbReference type="Proteomes" id="UP000316476">
    <property type="component" value="Unassembled WGS sequence"/>
</dbReference>
<feature type="transmembrane region" description="Helical" evidence="1">
    <location>
        <begin position="20"/>
        <end position="37"/>
    </location>
</feature>
<accession>A0A5C6FRL1</accession>
<dbReference type="OrthoDB" id="118729at2"/>
<feature type="transmembrane region" description="Helical" evidence="1">
    <location>
        <begin position="143"/>
        <end position="163"/>
    </location>
</feature>
<evidence type="ECO:0000313" key="4">
    <source>
        <dbReference type="Proteomes" id="UP000316476"/>
    </source>
</evidence>
<dbReference type="GO" id="GO:0004175">
    <property type="term" value="F:endopeptidase activity"/>
    <property type="evidence" value="ECO:0007669"/>
    <property type="project" value="UniProtKB-ARBA"/>
</dbReference>
<keyword evidence="1" id="KW-1133">Transmembrane helix</keyword>
<dbReference type="GO" id="GO:0080120">
    <property type="term" value="P:CAAX-box protein maturation"/>
    <property type="evidence" value="ECO:0007669"/>
    <property type="project" value="UniProtKB-ARBA"/>
</dbReference>
<proteinExistence type="predicted"/>
<dbReference type="RefSeq" id="WP_146415783.1">
    <property type="nucleotide sequence ID" value="NZ_SJPZ01000002.1"/>
</dbReference>
<dbReference type="GO" id="GO:0006508">
    <property type="term" value="P:proteolysis"/>
    <property type="evidence" value="ECO:0007669"/>
    <property type="project" value="UniProtKB-KW"/>
</dbReference>
<keyword evidence="3" id="KW-0378">Hydrolase</keyword>